<evidence type="ECO:0000259" key="1">
    <source>
        <dbReference type="Pfam" id="PF24476"/>
    </source>
</evidence>
<accession>A0A8H3ZM08</accession>
<dbReference type="PANTHER" id="PTHR35186">
    <property type="entry name" value="ANK_REP_REGION DOMAIN-CONTAINING PROTEIN"/>
    <property type="match status" value="1"/>
</dbReference>
<protein>
    <recommendedName>
        <fullName evidence="1">DUF7580 domain-containing protein</fullName>
    </recommendedName>
</protein>
<keyword evidence="3" id="KW-1185">Reference proteome</keyword>
<dbReference type="OrthoDB" id="3565018at2759"/>
<comment type="caution">
    <text evidence="2">The sequence shown here is derived from an EMBL/GenBank/DDBJ whole genome shotgun (WGS) entry which is preliminary data.</text>
</comment>
<feature type="domain" description="DUF7580" evidence="1">
    <location>
        <begin position="236"/>
        <end position="346"/>
    </location>
</feature>
<name>A0A8H3ZM08_9PEZI</name>
<dbReference type="InterPro" id="IPR056002">
    <property type="entry name" value="DUF7580"/>
</dbReference>
<dbReference type="Gene3D" id="1.20.120.1020">
    <property type="entry name" value="Prion-inhibition and propagation, HeLo domain"/>
    <property type="match status" value="1"/>
</dbReference>
<sequence length="355" mass="41165">MSGFEVAGVVLGTIPLVISALEQYQKGISTMRKWRNYQRELRSLIWNLETERVRFQDICEKLLVGLVSPCQIESMVEDPFGPAWHEDTIQAKIKTRLWRSFSVFENTIKEIEKATKEMMTQLNVQSGGNIKWQEETNFVVREFRRASFVLKRSDYAEQISTIKDGITSLESLINRNIQMEPERKMRSQGRLMRLVREASGSVYRALRFGFQCNWAELRYEHAFVMKGLHEKLEDTQKGNNSAPSSRCPPLLALGILLLELNLGRTIESLRIRNETPPPGAPRLMYDSMTAQRLLQERQMDSLNYKSAVQRCIWGEFARQKLDLNDEDFRQEINEKVVASLETDLKNATWSYDEGI</sequence>
<proteinExistence type="predicted"/>
<dbReference type="AlphaFoldDB" id="A0A8H3ZM08"/>
<dbReference type="EMBL" id="WOWK01000106">
    <property type="protein sequence ID" value="KAF0318656.1"/>
    <property type="molecule type" value="Genomic_DNA"/>
</dbReference>
<reference evidence="2 3" key="1">
    <citation type="submission" date="2019-12" db="EMBL/GenBank/DDBJ databases">
        <title>A genome sequence resource for the geographically widespread anthracnose pathogen Colletotrichum asianum.</title>
        <authorList>
            <person name="Meng Y."/>
        </authorList>
    </citation>
    <scope>NUCLEOTIDE SEQUENCE [LARGE SCALE GENOMIC DNA]</scope>
    <source>
        <strain evidence="2 3">ICMP 18580</strain>
    </source>
</reference>
<dbReference type="Pfam" id="PF24476">
    <property type="entry name" value="DUF7580"/>
    <property type="match status" value="1"/>
</dbReference>
<evidence type="ECO:0000313" key="3">
    <source>
        <dbReference type="Proteomes" id="UP000434172"/>
    </source>
</evidence>
<gene>
    <name evidence="2" type="ORF">GQ607_014072</name>
</gene>
<evidence type="ECO:0000313" key="2">
    <source>
        <dbReference type="EMBL" id="KAF0318656.1"/>
    </source>
</evidence>
<dbReference type="Proteomes" id="UP000434172">
    <property type="component" value="Unassembled WGS sequence"/>
</dbReference>
<dbReference type="InterPro" id="IPR038305">
    <property type="entry name" value="HeLo_sf"/>
</dbReference>
<organism evidence="2 3">
    <name type="scientific">Colletotrichum asianum</name>
    <dbReference type="NCBI Taxonomy" id="702518"/>
    <lineage>
        <taxon>Eukaryota</taxon>
        <taxon>Fungi</taxon>
        <taxon>Dikarya</taxon>
        <taxon>Ascomycota</taxon>
        <taxon>Pezizomycotina</taxon>
        <taxon>Sordariomycetes</taxon>
        <taxon>Hypocreomycetidae</taxon>
        <taxon>Glomerellales</taxon>
        <taxon>Glomerellaceae</taxon>
        <taxon>Colletotrichum</taxon>
        <taxon>Colletotrichum gloeosporioides species complex</taxon>
    </lineage>
</organism>
<dbReference type="PANTHER" id="PTHR35186:SF4">
    <property type="entry name" value="PRION-INHIBITION AND PROPAGATION HELO DOMAIN-CONTAINING PROTEIN"/>
    <property type="match status" value="1"/>
</dbReference>